<dbReference type="InterPro" id="IPR000713">
    <property type="entry name" value="Mur_ligase_N"/>
</dbReference>
<dbReference type="GO" id="GO:0016881">
    <property type="term" value="F:acid-amino acid ligase activity"/>
    <property type="evidence" value="ECO:0007669"/>
    <property type="project" value="InterPro"/>
</dbReference>
<protein>
    <submittedName>
        <fullName evidence="10">UDP-N-acetylmuramate--L-alanine ligase</fullName>
    </submittedName>
</protein>
<dbReference type="SUPFAM" id="SSF53244">
    <property type="entry name" value="MurD-like peptide ligases, peptide-binding domain"/>
    <property type="match status" value="1"/>
</dbReference>
<feature type="domain" description="Rhodanese" evidence="9">
    <location>
        <begin position="105"/>
        <end position="163"/>
    </location>
</feature>
<evidence type="ECO:0000313" key="10">
    <source>
        <dbReference type="EMBL" id="SMC69591.1"/>
    </source>
</evidence>
<dbReference type="OrthoDB" id="9804126at2"/>
<dbReference type="InterPro" id="IPR050061">
    <property type="entry name" value="MurCDEF_pg_biosynth"/>
</dbReference>
<dbReference type="InterPro" id="IPR001763">
    <property type="entry name" value="Rhodanese-like_dom"/>
</dbReference>
<keyword evidence="7" id="KW-0131">Cell cycle</keyword>
<sequence length="478" mass="52823">MDFPGNRIPDHVKIIHMIAACGTGMGALACMLQDLGYQVTGSDHQVYPPMSDFLAEKGVTLSAGFSPSHLEPAPDLVIIGNAVTRDNVEARHVMAHQIPYCSMPQALNHFVARDKKIILVTGTHGKTTTSAIVAHLLQEAGLDPTFMIGGILKNFNSNYRLGNGAYIVIEGDEYDTAFFDKGPKFLHYPPHITIMNGIEFDHADIFRDIDHIKDVFKSLVNIIPSQGIVLANGMDLNLMDVLKNANCAIECFGEGDYHWSFAHHAASHGASVGKNQTDIHIRRQGGGELDVHSPLMGRHNAMNTIAAVAALMHLGVPGSIVASSMATFKGVKRRQEIRGIKQGITVMDDFAHHPTAVKETIAALKPFYDNGNVIAVFEPRTNSSMRDIFQRDYALAFDHADLICIREPSRLDKVPENERLSTKKLVNDIRERGKDAFYFKDTESILLFLTDRSREGDLVLIMSNGGFDNIHQRFLELL</sequence>
<dbReference type="InterPro" id="IPR005757">
    <property type="entry name" value="Mpl"/>
</dbReference>
<dbReference type="InterPro" id="IPR004101">
    <property type="entry name" value="Mur_ligase_C"/>
</dbReference>
<dbReference type="InterPro" id="IPR036565">
    <property type="entry name" value="Mur-like_cat_sf"/>
</dbReference>
<dbReference type="Proteomes" id="UP000192418">
    <property type="component" value="Unassembled WGS sequence"/>
</dbReference>
<dbReference type="Gene3D" id="3.90.190.20">
    <property type="entry name" value="Mur ligase, C-terminal domain"/>
    <property type="match status" value="1"/>
</dbReference>
<dbReference type="GO" id="GO:0071555">
    <property type="term" value="P:cell wall organization"/>
    <property type="evidence" value="ECO:0007669"/>
    <property type="project" value="UniProtKB-KW"/>
</dbReference>
<evidence type="ECO:0000256" key="7">
    <source>
        <dbReference type="ARBA" id="ARBA00023306"/>
    </source>
</evidence>
<dbReference type="NCBIfam" id="TIGR01081">
    <property type="entry name" value="mpl"/>
    <property type="match status" value="1"/>
</dbReference>
<reference evidence="10 11" key="1">
    <citation type="submission" date="2017-04" db="EMBL/GenBank/DDBJ databases">
        <authorList>
            <person name="Afonso C.L."/>
            <person name="Miller P.J."/>
            <person name="Scott M.A."/>
            <person name="Spackman E."/>
            <person name="Goraichik I."/>
            <person name="Dimitrov K.M."/>
            <person name="Suarez D.L."/>
            <person name="Swayne D.E."/>
        </authorList>
    </citation>
    <scope>NUCLEOTIDE SEQUENCE [LARGE SCALE GENOMIC DNA]</scope>
    <source>
        <strain evidence="10 11">DSM 3385</strain>
    </source>
</reference>
<dbReference type="Gene3D" id="3.40.1190.10">
    <property type="entry name" value="Mur-like, catalytic domain"/>
    <property type="match status" value="1"/>
</dbReference>
<organism evidence="10 11">
    <name type="scientific">Desulfocicer vacuolatum DSM 3385</name>
    <dbReference type="NCBI Taxonomy" id="1121400"/>
    <lineage>
        <taxon>Bacteria</taxon>
        <taxon>Pseudomonadati</taxon>
        <taxon>Thermodesulfobacteriota</taxon>
        <taxon>Desulfobacteria</taxon>
        <taxon>Desulfobacterales</taxon>
        <taxon>Desulfobacteraceae</taxon>
        <taxon>Desulfocicer</taxon>
    </lineage>
</organism>
<dbReference type="PROSITE" id="PS51257">
    <property type="entry name" value="PROKAR_LIPOPROTEIN"/>
    <property type="match status" value="1"/>
</dbReference>
<evidence type="ECO:0000313" key="11">
    <source>
        <dbReference type="Proteomes" id="UP000192418"/>
    </source>
</evidence>
<dbReference type="GO" id="GO:0005524">
    <property type="term" value="F:ATP binding"/>
    <property type="evidence" value="ECO:0007669"/>
    <property type="project" value="UniProtKB-KW"/>
</dbReference>
<keyword evidence="11" id="KW-1185">Reference proteome</keyword>
<accession>A0A1W2B9X3</accession>
<dbReference type="GO" id="GO:0009252">
    <property type="term" value="P:peptidoglycan biosynthetic process"/>
    <property type="evidence" value="ECO:0007669"/>
    <property type="project" value="UniProtKB-KW"/>
</dbReference>
<keyword evidence="4" id="KW-0067">ATP-binding</keyword>
<gene>
    <name evidence="10" type="ORF">SAMN02746065_107169</name>
</gene>
<dbReference type="EMBL" id="FWXY01000007">
    <property type="protein sequence ID" value="SMC69591.1"/>
    <property type="molecule type" value="Genomic_DNA"/>
</dbReference>
<dbReference type="PANTHER" id="PTHR43445">
    <property type="entry name" value="UDP-N-ACETYLMURAMATE--L-ALANINE LIGASE-RELATED"/>
    <property type="match status" value="1"/>
</dbReference>
<evidence type="ECO:0000256" key="5">
    <source>
        <dbReference type="ARBA" id="ARBA00022960"/>
    </source>
</evidence>
<name>A0A1W2B9X3_9BACT</name>
<dbReference type="GO" id="GO:0008360">
    <property type="term" value="P:regulation of cell shape"/>
    <property type="evidence" value="ECO:0007669"/>
    <property type="project" value="UniProtKB-KW"/>
</dbReference>
<dbReference type="STRING" id="1121400.SAMN02746065_107169"/>
<evidence type="ECO:0000256" key="4">
    <source>
        <dbReference type="ARBA" id="ARBA00022840"/>
    </source>
</evidence>
<dbReference type="GO" id="GO:0051301">
    <property type="term" value="P:cell division"/>
    <property type="evidence" value="ECO:0007669"/>
    <property type="project" value="UniProtKB-KW"/>
</dbReference>
<dbReference type="InterPro" id="IPR013221">
    <property type="entry name" value="Mur_ligase_cen"/>
</dbReference>
<dbReference type="Pfam" id="PF08245">
    <property type="entry name" value="Mur_ligase_M"/>
    <property type="match status" value="1"/>
</dbReference>
<dbReference type="Pfam" id="PF01225">
    <property type="entry name" value="Mur_ligase"/>
    <property type="match status" value="1"/>
</dbReference>
<dbReference type="SUPFAM" id="SSF53623">
    <property type="entry name" value="MurD-like peptide ligases, catalytic domain"/>
    <property type="match status" value="1"/>
</dbReference>
<keyword evidence="6" id="KW-0573">Peptidoglycan synthesis</keyword>
<dbReference type="PROSITE" id="PS50206">
    <property type="entry name" value="RHODANESE_3"/>
    <property type="match status" value="1"/>
</dbReference>
<proteinExistence type="predicted"/>
<keyword evidence="5" id="KW-0133">Cell shape</keyword>
<keyword evidence="8" id="KW-0961">Cell wall biogenesis/degradation</keyword>
<evidence type="ECO:0000256" key="1">
    <source>
        <dbReference type="ARBA" id="ARBA00022598"/>
    </source>
</evidence>
<keyword evidence="3" id="KW-0547">Nucleotide-binding</keyword>
<evidence type="ECO:0000256" key="6">
    <source>
        <dbReference type="ARBA" id="ARBA00022984"/>
    </source>
</evidence>
<evidence type="ECO:0000256" key="8">
    <source>
        <dbReference type="ARBA" id="ARBA00023316"/>
    </source>
</evidence>
<keyword evidence="2" id="KW-0132">Cell division</keyword>
<dbReference type="InterPro" id="IPR036615">
    <property type="entry name" value="Mur_ligase_C_dom_sf"/>
</dbReference>
<evidence type="ECO:0000256" key="3">
    <source>
        <dbReference type="ARBA" id="ARBA00022741"/>
    </source>
</evidence>
<keyword evidence="1 10" id="KW-0436">Ligase</keyword>
<dbReference type="Gene3D" id="3.40.50.720">
    <property type="entry name" value="NAD(P)-binding Rossmann-like Domain"/>
    <property type="match status" value="1"/>
</dbReference>
<dbReference type="SUPFAM" id="SSF51984">
    <property type="entry name" value="MurCD N-terminal domain"/>
    <property type="match status" value="1"/>
</dbReference>
<evidence type="ECO:0000256" key="2">
    <source>
        <dbReference type="ARBA" id="ARBA00022618"/>
    </source>
</evidence>
<dbReference type="PANTHER" id="PTHR43445:SF5">
    <property type="entry name" value="UDP-N-ACETYLMURAMATE--L-ALANYL-GAMMA-D-GLUTAMYL-MESO-2,6-DIAMINOHEPTANDIOATE LIGASE"/>
    <property type="match status" value="1"/>
</dbReference>
<dbReference type="RefSeq" id="WP_084068381.1">
    <property type="nucleotide sequence ID" value="NZ_FWXY01000007.1"/>
</dbReference>
<dbReference type="AlphaFoldDB" id="A0A1W2B9X3"/>
<dbReference type="Pfam" id="PF02875">
    <property type="entry name" value="Mur_ligase_C"/>
    <property type="match status" value="1"/>
</dbReference>
<evidence type="ECO:0000259" key="9">
    <source>
        <dbReference type="PROSITE" id="PS50206"/>
    </source>
</evidence>